<accession>A0A6N6JHY4</accession>
<keyword evidence="3" id="KW-1185">Reference proteome</keyword>
<evidence type="ECO:0000313" key="2">
    <source>
        <dbReference type="EMBL" id="GFE65547.1"/>
    </source>
</evidence>
<evidence type="ECO:0000256" key="1">
    <source>
        <dbReference type="SAM" id="Phobius"/>
    </source>
</evidence>
<dbReference type="AlphaFoldDB" id="A0A6N6JHY4"/>
<evidence type="ECO:0000313" key="3">
    <source>
        <dbReference type="Proteomes" id="UP000436822"/>
    </source>
</evidence>
<comment type="caution">
    <text evidence="2">The sequence shown here is derived from an EMBL/GenBank/DDBJ whole genome shotgun (WGS) entry which is preliminary data.</text>
</comment>
<dbReference type="RefSeq" id="WP_159807571.1">
    <property type="nucleotide sequence ID" value="NZ_BLJE01000002.1"/>
</dbReference>
<feature type="transmembrane region" description="Helical" evidence="1">
    <location>
        <begin position="57"/>
        <end position="90"/>
    </location>
</feature>
<keyword evidence="1" id="KW-1133">Transmembrane helix</keyword>
<sequence length="96" mass="10608">MSDHGNGPSKRNDAINGFALAAGILTTLMVSPQLWIFSQWLGRKIFLPQWGYDLGELLVLASFGLICWMSISVARFGWSSTLVMGFVLILSKTPIF</sequence>
<name>A0A6N6JHY4_9RHOB</name>
<dbReference type="Proteomes" id="UP000436822">
    <property type="component" value="Unassembled WGS sequence"/>
</dbReference>
<dbReference type="EMBL" id="BLJE01000002">
    <property type="protein sequence ID" value="GFE65547.1"/>
    <property type="molecule type" value="Genomic_DNA"/>
</dbReference>
<gene>
    <name evidence="2" type="ORF">KIN_26210</name>
</gene>
<keyword evidence="1" id="KW-0812">Transmembrane</keyword>
<feature type="transmembrane region" description="Helical" evidence="1">
    <location>
        <begin position="18"/>
        <end position="37"/>
    </location>
</feature>
<keyword evidence="1" id="KW-0472">Membrane</keyword>
<reference evidence="2 3" key="1">
    <citation type="submission" date="2019-12" db="EMBL/GenBank/DDBJ databases">
        <title>Litoreibacter badius sp. nov., a novel bacteriochlorophyll a-containing bacterium in the genus Litoreibacter.</title>
        <authorList>
            <person name="Kanamuro M."/>
            <person name="Takabe Y."/>
            <person name="Mori K."/>
            <person name="Takaichi S."/>
            <person name="Hanada S."/>
        </authorList>
    </citation>
    <scope>NUCLEOTIDE SEQUENCE [LARGE SCALE GENOMIC DNA]</scope>
    <source>
        <strain evidence="2 3">K6</strain>
    </source>
</reference>
<proteinExistence type="predicted"/>
<organism evidence="2 3">
    <name type="scientific">Litoreibacter roseus</name>
    <dbReference type="NCBI Taxonomy" id="2601869"/>
    <lineage>
        <taxon>Bacteria</taxon>
        <taxon>Pseudomonadati</taxon>
        <taxon>Pseudomonadota</taxon>
        <taxon>Alphaproteobacteria</taxon>
        <taxon>Rhodobacterales</taxon>
        <taxon>Roseobacteraceae</taxon>
        <taxon>Litoreibacter</taxon>
    </lineage>
</organism>
<protein>
    <submittedName>
        <fullName evidence="2">Uncharacterized protein</fullName>
    </submittedName>
</protein>